<keyword evidence="3" id="KW-1185">Reference proteome</keyword>
<dbReference type="InterPro" id="IPR027417">
    <property type="entry name" value="P-loop_NTPase"/>
</dbReference>
<dbReference type="SUPFAM" id="SSF52540">
    <property type="entry name" value="P-loop containing nucleoside triphosphate hydrolases"/>
    <property type="match status" value="1"/>
</dbReference>
<gene>
    <name evidence="2" type="ORF">Csa_6G357530</name>
</gene>
<sequence length="63" mass="7027">MSKTQGNFKLRVIEGEFTDSQIIVMLGENGTGKTTFIRMLALILRFLSSTFLTSPRRSVLSST</sequence>
<accession>A0A0A0KDG5</accession>
<evidence type="ECO:0000313" key="2">
    <source>
        <dbReference type="EMBL" id="KGN47538.1"/>
    </source>
</evidence>
<name>A0A0A0KDG5_CUCSA</name>
<feature type="domain" description="ABC transporter" evidence="1">
    <location>
        <begin position="13"/>
        <end position="43"/>
    </location>
</feature>
<reference evidence="2 3" key="2">
    <citation type="journal article" date="2009" name="PLoS ONE">
        <title>An integrated genetic and cytogenetic map of the cucumber genome.</title>
        <authorList>
            <person name="Ren Y."/>
            <person name="Zhang Z."/>
            <person name="Liu J."/>
            <person name="Staub J.E."/>
            <person name="Han Y."/>
            <person name="Cheng Z."/>
            <person name="Li X."/>
            <person name="Lu J."/>
            <person name="Miao H."/>
            <person name="Kang H."/>
            <person name="Xie B."/>
            <person name="Gu X."/>
            <person name="Wang X."/>
            <person name="Du Y."/>
            <person name="Jin W."/>
            <person name="Huang S."/>
        </authorList>
    </citation>
    <scope>NUCLEOTIDE SEQUENCE [LARGE SCALE GENOMIC DNA]</scope>
    <source>
        <strain evidence="3">cv. 9930</strain>
    </source>
</reference>
<dbReference type="Proteomes" id="UP000029981">
    <property type="component" value="Chromosome 6"/>
</dbReference>
<dbReference type="GO" id="GO:0005524">
    <property type="term" value="F:ATP binding"/>
    <property type="evidence" value="ECO:0007669"/>
    <property type="project" value="InterPro"/>
</dbReference>
<dbReference type="Gene3D" id="3.40.50.300">
    <property type="entry name" value="P-loop containing nucleotide triphosphate hydrolases"/>
    <property type="match status" value="1"/>
</dbReference>
<dbReference type="PANTHER" id="PTHR19248">
    <property type="entry name" value="ATP-BINDING TRANSPORT PROTEIN-RELATED"/>
    <property type="match status" value="1"/>
</dbReference>
<dbReference type="EMBL" id="CM002927">
    <property type="protein sequence ID" value="KGN47538.1"/>
    <property type="molecule type" value="Genomic_DNA"/>
</dbReference>
<evidence type="ECO:0000259" key="1">
    <source>
        <dbReference type="Pfam" id="PF00005"/>
    </source>
</evidence>
<evidence type="ECO:0000313" key="3">
    <source>
        <dbReference type="Proteomes" id="UP000029981"/>
    </source>
</evidence>
<dbReference type="InterPro" id="IPR003439">
    <property type="entry name" value="ABC_transporter-like_ATP-bd"/>
</dbReference>
<dbReference type="GO" id="GO:0016887">
    <property type="term" value="F:ATP hydrolysis activity"/>
    <property type="evidence" value="ECO:0007669"/>
    <property type="project" value="InterPro"/>
</dbReference>
<dbReference type="Gramene" id="KGN47538">
    <property type="protein sequence ID" value="KGN47538"/>
    <property type="gene ID" value="Csa_6G357530"/>
</dbReference>
<organism evidence="2 3">
    <name type="scientific">Cucumis sativus</name>
    <name type="common">Cucumber</name>
    <dbReference type="NCBI Taxonomy" id="3659"/>
    <lineage>
        <taxon>Eukaryota</taxon>
        <taxon>Viridiplantae</taxon>
        <taxon>Streptophyta</taxon>
        <taxon>Embryophyta</taxon>
        <taxon>Tracheophyta</taxon>
        <taxon>Spermatophyta</taxon>
        <taxon>Magnoliopsida</taxon>
        <taxon>eudicotyledons</taxon>
        <taxon>Gunneridae</taxon>
        <taxon>Pentapetalae</taxon>
        <taxon>rosids</taxon>
        <taxon>fabids</taxon>
        <taxon>Cucurbitales</taxon>
        <taxon>Cucurbitaceae</taxon>
        <taxon>Benincaseae</taxon>
        <taxon>Cucumis</taxon>
    </lineage>
</organism>
<reference evidence="2 3" key="1">
    <citation type="journal article" date="2009" name="Nat. Genet.">
        <title>The genome of the cucumber, Cucumis sativus L.</title>
        <authorList>
            <person name="Huang S."/>
            <person name="Li R."/>
            <person name="Zhang Z."/>
            <person name="Li L."/>
            <person name="Gu X."/>
            <person name="Fan W."/>
            <person name="Lucas W.J."/>
            <person name="Wang X."/>
            <person name="Xie B."/>
            <person name="Ni P."/>
            <person name="Ren Y."/>
            <person name="Zhu H."/>
            <person name="Li J."/>
            <person name="Lin K."/>
            <person name="Jin W."/>
            <person name="Fei Z."/>
            <person name="Li G."/>
            <person name="Staub J."/>
            <person name="Kilian A."/>
            <person name="van der Vossen E.A."/>
            <person name="Wu Y."/>
            <person name="Guo J."/>
            <person name="He J."/>
            <person name="Jia Z."/>
            <person name="Ren Y."/>
            <person name="Tian G."/>
            <person name="Lu Y."/>
            <person name="Ruan J."/>
            <person name="Qian W."/>
            <person name="Wang M."/>
            <person name="Huang Q."/>
            <person name="Li B."/>
            <person name="Xuan Z."/>
            <person name="Cao J."/>
            <person name="Asan"/>
            <person name="Wu Z."/>
            <person name="Zhang J."/>
            <person name="Cai Q."/>
            <person name="Bai Y."/>
            <person name="Zhao B."/>
            <person name="Han Y."/>
            <person name="Li Y."/>
            <person name="Li X."/>
            <person name="Wang S."/>
            <person name="Shi Q."/>
            <person name="Liu S."/>
            <person name="Cho W.K."/>
            <person name="Kim J.Y."/>
            <person name="Xu Y."/>
            <person name="Heller-Uszynska K."/>
            <person name="Miao H."/>
            <person name="Cheng Z."/>
            <person name="Zhang S."/>
            <person name="Wu J."/>
            <person name="Yang Y."/>
            <person name="Kang H."/>
            <person name="Li M."/>
            <person name="Liang H."/>
            <person name="Ren X."/>
            <person name="Shi Z."/>
            <person name="Wen M."/>
            <person name="Jian M."/>
            <person name="Yang H."/>
            <person name="Zhang G."/>
            <person name="Yang Z."/>
            <person name="Chen R."/>
            <person name="Liu S."/>
            <person name="Li J."/>
            <person name="Ma L."/>
            <person name="Liu H."/>
            <person name="Zhou Y."/>
            <person name="Zhao J."/>
            <person name="Fang X."/>
            <person name="Li G."/>
            <person name="Fang L."/>
            <person name="Li Y."/>
            <person name="Liu D."/>
            <person name="Zheng H."/>
            <person name="Zhang Y."/>
            <person name="Qin N."/>
            <person name="Li Z."/>
            <person name="Yang G."/>
            <person name="Yang S."/>
            <person name="Bolund L."/>
            <person name="Kristiansen K."/>
            <person name="Zheng H."/>
            <person name="Li S."/>
            <person name="Zhang X."/>
            <person name="Yang H."/>
            <person name="Wang J."/>
            <person name="Sun R."/>
            <person name="Zhang B."/>
            <person name="Jiang S."/>
            <person name="Wang J."/>
            <person name="Du Y."/>
            <person name="Li S."/>
        </authorList>
    </citation>
    <scope>NUCLEOTIDE SEQUENCE [LARGE SCALE GENOMIC DNA]</scope>
    <source>
        <strain evidence="3">cv. 9930</strain>
    </source>
</reference>
<dbReference type="InterPro" id="IPR013283">
    <property type="entry name" value="RLI1"/>
</dbReference>
<proteinExistence type="predicted"/>
<dbReference type="OMA" id="IFIRMLV"/>
<reference evidence="2 3" key="4">
    <citation type="journal article" date="2011" name="BMC Genomics">
        <title>RNA-Seq improves annotation of protein-coding genes in the cucumber genome.</title>
        <authorList>
            <person name="Li Z."/>
            <person name="Zhang Z."/>
            <person name="Yan P."/>
            <person name="Huang S."/>
            <person name="Fei Z."/>
            <person name="Lin K."/>
        </authorList>
    </citation>
    <scope>NUCLEOTIDE SEQUENCE [LARGE SCALE GENOMIC DNA]</scope>
    <source>
        <strain evidence="3">cv. 9930</strain>
    </source>
</reference>
<reference evidence="2 3" key="3">
    <citation type="journal article" date="2010" name="BMC Genomics">
        <title>Transcriptome sequencing and comparative analysis of cucumber flowers with different sex types.</title>
        <authorList>
            <person name="Guo S."/>
            <person name="Zheng Y."/>
            <person name="Joung J.G."/>
            <person name="Liu S."/>
            <person name="Zhang Z."/>
            <person name="Crasta O.R."/>
            <person name="Sobral B.W."/>
            <person name="Xu Y."/>
            <person name="Huang S."/>
            <person name="Fei Z."/>
        </authorList>
    </citation>
    <scope>NUCLEOTIDE SEQUENCE [LARGE SCALE GENOMIC DNA]</scope>
    <source>
        <strain evidence="3">cv. 9930</strain>
    </source>
</reference>
<dbReference type="Pfam" id="PF00005">
    <property type="entry name" value="ABC_tran"/>
    <property type="match status" value="1"/>
</dbReference>
<protein>
    <recommendedName>
        <fullName evidence="1">ABC transporter domain-containing protein</fullName>
    </recommendedName>
</protein>
<dbReference type="AlphaFoldDB" id="A0A0A0KDG5"/>
<dbReference type="STRING" id="3659.A0A0A0KDG5"/>